<gene>
    <name evidence="9" type="ORF">M408DRAFT_15701</name>
</gene>
<dbReference type="Proteomes" id="UP000054097">
    <property type="component" value="Unassembled WGS sequence"/>
</dbReference>
<evidence type="ECO:0000256" key="4">
    <source>
        <dbReference type="ARBA" id="ARBA00022840"/>
    </source>
</evidence>
<keyword evidence="3" id="KW-1000">Mitochondrion outer membrane</keyword>
<dbReference type="GO" id="GO:0005741">
    <property type="term" value="C:mitochondrial outer membrane"/>
    <property type="evidence" value="ECO:0007669"/>
    <property type="project" value="UniProtKB-SubCell"/>
</dbReference>
<dbReference type="GO" id="GO:0140567">
    <property type="term" value="F:membrane protein dislocase activity"/>
    <property type="evidence" value="ECO:0007669"/>
    <property type="project" value="UniProtKB-ARBA"/>
</dbReference>
<evidence type="ECO:0000259" key="8">
    <source>
        <dbReference type="SMART" id="SM00382"/>
    </source>
</evidence>
<dbReference type="InterPro" id="IPR003960">
    <property type="entry name" value="ATPase_AAA_CS"/>
</dbReference>
<dbReference type="FunFam" id="3.40.50.300:FF:000538">
    <property type="entry name" value="ATPase family AAA domain-containing protein 1"/>
    <property type="match status" value="1"/>
</dbReference>
<dbReference type="EMBL" id="KN824286">
    <property type="protein sequence ID" value="KIM30105.1"/>
    <property type="molecule type" value="Genomic_DNA"/>
</dbReference>
<dbReference type="SUPFAM" id="SSF52540">
    <property type="entry name" value="P-loop containing nucleoside triphosphate hydrolases"/>
    <property type="match status" value="1"/>
</dbReference>
<comment type="subcellular location">
    <subcellularLocation>
        <location evidence="1">Mitochondrion outer membrane</location>
        <topology evidence="1">Single-pass membrane protein</topology>
    </subcellularLocation>
</comment>
<reference evidence="10" key="2">
    <citation type="submission" date="2015-01" db="EMBL/GenBank/DDBJ databases">
        <title>Evolutionary Origins and Diversification of the Mycorrhizal Mutualists.</title>
        <authorList>
            <consortium name="DOE Joint Genome Institute"/>
            <consortium name="Mycorrhizal Genomics Consortium"/>
            <person name="Kohler A."/>
            <person name="Kuo A."/>
            <person name="Nagy L.G."/>
            <person name="Floudas D."/>
            <person name="Copeland A."/>
            <person name="Barry K.W."/>
            <person name="Cichocki N."/>
            <person name="Veneault-Fourrey C."/>
            <person name="LaButti K."/>
            <person name="Lindquist E.A."/>
            <person name="Lipzen A."/>
            <person name="Lundell T."/>
            <person name="Morin E."/>
            <person name="Murat C."/>
            <person name="Riley R."/>
            <person name="Ohm R."/>
            <person name="Sun H."/>
            <person name="Tunlid A."/>
            <person name="Henrissat B."/>
            <person name="Grigoriev I.V."/>
            <person name="Hibbett D.S."/>
            <person name="Martin F."/>
        </authorList>
    </citation>
    <scope>NUCLEOTIDE SEQUENCE [LARGE SCALE GENOMIC DNA]</scope>
    <source>
        <strain evidence="10">MAFF 305830</strain>
    </source>
</reference>
<keyword evidence="10" id="KW-1185">Reference proteome</keyword>
<evidence type="ECO:0000256" key="7">
    <source>
        <dbReference type="SAM" id="MobiDB-lite"/>
    </source>
</evidence>
<comment type="similarity">
    <text evidence="6">Belongs to the AAA ATPase family.</text>
</comment>
<dbReference type="InterPro" id="IPR003959">
    <property type="entry name" value="ATPase_AAA_core"/>
</dbReference>
<proteinExistence type="inferred from homology"/>
<name>A0A0C3B028_SERVB</name>
<dbReference type="InterPro" id="IPR003593">
    <property type="entry name" value="AAA+_ATPase"/>
</dbReference>
<evidence type="ECO:0000256" key="3">
    <source>
        <dbReference type="ARBA" id="ARBA00022787"/>
    </source>
</evidence>
<dbReference type="InterPro" id="IPR027417">
    <property type="entry name" value="P-loop_NTPase"/>
</dbReference>
<evidence type="ECO:0000256" key="2">
    <source>
        <dbReference type="ARBA" id="ARBA00022741"/>
    </source>
</evidence>
<dbReference type="OrthoDB" id="10254455at2759"/>
<reference evidence="9 10" key="1">
    <citation type="submission" date="2014-04" db="EMBL/GenBank/DDBJ databases">
        <authorList>
            <consortium name="DOE Joint Genome Institute"/>
            <person name="Kuo A."/>
            <person name="Zuccaro A."/>
            <person name="Kohler A."/>
            <person name="Nagy L.G."/>
            <person name="Floudas D."/>
            <person name="Copeland A."/>
            <person name="Barry K.W."/>
            <person name="Cichocki N."/>
            <person name="Veneault-Fourrey C."/>
            <person name="LaButti K."/>
            <person name="Lindquist E.A."/>
            <person name="Lipzen A."/>
            <person name="Lundell T."/>
            <person name="Morin E."/>
            <person name="Murat C."/>
            <person name="Sun H."/>
            <person name="Tunlid A."/>
            <person name="Henrissat B."/>
            <person name="Grigoriev I.V."/>
            <person name="Hibbett D.S."/>
            <person name="Martin F."/>
            <person name="Nordberg H.P."/>
            <person name="Cantor M.N."/>
            <person name="Hua S.X."/>
        </authorList>
    </citation>
    <scope>NUCLEOTIDE SEQUENCE [LARGE SCALE GENOMIC DNA]</scope>
    <source>
        <strain evidence="9 10">MAFF 305830</strain>
    </source>
</reference>
<dbReference type="SMART" id="SM00382">
    <property type="entry name" value="AAA"/>
    <property type="match status" value="1"/>
</dbReference>
<keyword evidence="4 6" id="KW-0067">ATP-binding</keyword>
<accession>A0A0C3B028</accession>
<evidence type="ECO:0000313" key="10">
    <source>
        <dbReference type="Proteomes" id="UP000054097"/>
    </source>
</evidence>
<dbReference type="PANTHER" id="PTHR45644">
    <property type="entry name" value="AAA ATPASE, PUTATIVE (AFU_ORTHOLOGUE AFUA_2G12920)-RELATED-RELATED"/>
    <property type="match status" value="1"/>
</dbReference>
<dbReference type="PANTHER" id="PTHR45644:SF3">
    <property type="entry name" value="FI08533P-RELATED"/>
    <property type="match status" value="1"/>
</dbReference>
<dbReference type="STRING" id="933852.A0A0C3B028"/>
<sequence>MNSVVAKTMTDVQLTGTIASEIISPNDISTTFSDIGGLDPLITSLRETIIYPLTHPHLFSTSSLLTAPKGVLLYGPPGCGKSMLAKALAKESNATFINISVSTLTNKWYGESNKLVHAVFSLARRVAPAIIFVDEIDCFLRERGGRGGGEHEVTGMMKAEWMTQWDGLLTSSGTETSQQILVLGATNRPNDIDPAILRRMPKRFAIRLPDAQQRLKILQLMLRNTAVDPSLSLEFLAERTDGLSGSDLHELCRNAAMGPLKEYMRREGGLENLKKLSEAKADGLLETAAQEEFKLRPLTLRDFVNVDGDELPPMGTNDPIPVPRKGKVEELEIDDLS</sequence>
<feature type="domain" description="AAA+ ATPase" evidence="8">
    <location>
        <begin position="67"/>
        <end position="210"/>
    </location>
</feature>
<dbReference type="Pfam" id="PF17862">
    <property type="entry name" value="AAA_lid_3"/>
    <property type="match status" value="1"/>
</dbReference>
<dbReference type="Pfam" id="PF00004">
    <property type="entry name" value="AAA"/>
    <property type="match status" value="1"/>
</dbReference>
<dbReference type="InterPro" id="IPR051701">
    <property type="entry name" value="Mito_OM_Translocase_MSP1"/>
</dbReference>
<dbReference type="AlphaFoldDB" id="A0A0C3B028"/>
<organism evidence="9 10">
    <name type="scientific">Serendipita vermifera MAFF 305830</name>
    <dbReference type="NCBI Taxonomy" id="933852"/>
    <lineage>
        <taxon>Eukaryota</taxon>
        <taxon>Fungi</taxon>
        <taxon>Dikarya</taxon>
        <taxon>Basidiomycota</taxon>
        <taxon>Agaricomycotina</taxon>
        <taxon>Agaricomycetes</taxon>
        <taxon>Sebacinales</taxon>
        <taxon>Serendipitaceae</taxon>
        <taxon>Serendipita</taxon>
    </lineage>
</organism>
<evidence type="ECO:0000256" key="5">
    <source>
        <dbReference type="ARBA" id="ARBA00023128"/>
    </source>
</evidence>
<feature type="region of interest" description="Disordered" evidence="7">
    <location>
        <begin position="307"/>
        <end position="337"/>
    </location>
</feature>
<evidence type="ECO:0000313" key="9">
    <source>
        <dbReference type="EMBL" id="KIM30105.1"/>
    </source>
</evidence>
<keyword evidence="5" id="KW-0496">Mitochondrion</keyword>
<dbReference type="PROSITE" id="PS00674">
    <property type="entry name" value="AAA"/>
    <property type="match status" value="1"/>
</dbReference>
<evidence type="ECO:0000256" key="1">
    <source>
        <dbReference type="ARBA" id="ARBA00004572"/>
    </source>
</evidence>
<dbReference type="GO" id="GO:0005524">
    <property type="term" value="F:ATP binding"/>
    <property type="evidence" value="ECO:0007669"/>
    <property type="project" value="UniProtKB-KW"/>
</dbReference>
<dbReference type="InterPro" id="IPR041569">
    <property type="entry name" value="AAA_lid_3"/>
</dbReference>
<keyword evidence="2 6" id="KW-0547">Nucleotide-binding</keyword>
<keyword evidence="3" id="KW-0472">Membrane</keyword>
<dbReference type="Gene3D" id="3.40.50.300">
    <property type="entry name" value="P-loop containing nucleotide triphosphate hydrolases"/>
    <property type="match status" value="1"/>
</dbReference>
<dbReference type="Gene3D" id="1.10.8.60">
    <property type="match status" value="1"/>
</dbReference>
<dbReference type="GO" id="GO:0140570">
    <property type="term" value="P:extraction of mislocalized protein from mitochondrial outer membrane"/>
    <property type="evidence" value="ECO:0007669"/>
    <property type="project" value="TreeGrafter"/>
</dbReference>
<evidence type="ECO:0000256" key="6">
    <source>
        <dbReference type="RuleBase" id="RU003651"/>
    </source>
</evidence>
<dbReference type="HOGENOM" id="CLU_000688_21_14_1"/>
<dbReference type="GO" id="GO:0016887">
    <property type="term" value="F:ATP hydrolysis activity"/>
    <property type="evidence" value="ECO:0007669"/>
    <property type="project" value="InterPro"/>
</dbReference>
<protein>
    <recommendedName>
        <fullName evidence="8">AAA+ ATPase domain-containing protein</fullName>
    </recommendedName>
</protein>